<protein>
    <submittedName>
        <fullName evidence="2">Amidase</fullName>
    </submittedName>
</protein>
<dbReference type="SUPFAM" id="SSF75304">
    <property type="entry name" value="Amidase signature (AS) enzymes"/>
    <property type="match status" value="1"/>
</dbReference>
<proteinExistence type="predicted"/>
<gene>
    <name evidence="2" type="ORF">JF922_21420</name>
</gene>
<dbReference type="PANTHER" id="PTHR43372:SF4">
    <property type="entry name" value="FATTY-ACID AMIDE HYDROLASE 2"/>
    <property type="match status" value="1"/>
</dbReference>
<dbReference type="PANTHER" id="PTHR43372">
    <property type="entry name" value="FATTY-ACID AMIDE HYDROLASE"/>
    <property type="match status" value="1"/>
</dbReference>
<dbReference type="InterPro" id="IPR020556">
    <property type="entry name" value="Amidase_CS"/>
</dbReference>
<dbReference type="GO" id="GO:0012505">
    <property type="term" value="C:endomembrane system"/>
    <property type="evidence" value="ECO:0007669"/>
    <property type="project" value="TreeGrafter"/>
</dbReference>
<evidence type="ECO:0000313" key="3">
    <source>
        <dbReference type="Proteomes" id="UP000612893"/>
    </source>
</evidence>
<dbReference type="EMBL" id="JAEKNR010000215">
    <property type="protein sequence ID" value="MBJ7600615.1"/>
    <property type="molecule type" value="Genomic_DNA"/>
</dbReference>
<dbReference type="Gene3D" id="3.90.1300.10">
    <property type="entry name" value="Amidase signature (AS) domain"/>
    <property type="match status" value="1"/>
</dbReference>
<keyword evidence="3" id="KW-1185">Reference proteome</keyword>
<dbReference type="Proteomes" id="UP000612893">
    <property type="component" value="Unassembled WGS sequence"/>
</dbReference>
<dbReference type="InterPro" id="IPR052739">
    <property type="entry name" value="FAAH2"/>
</dbReference>
<dbReference type="InterPro" id="IPR023631">
    <property type="entry name" value="Amidase_dom"/>
</dbReference>
<sequence length="478" mass="50531">MPEGDLLGRSALSIGTAIRDKKVSVQEVLDLHLRRVALVNPEINAIVTLAEEEARASAAAADRVVARGGEAGPLHGVPFTVKDVIVTAGVRTTAGSLVLKDFVPTQTAPAVARLQQAGAILIGKTNCPEFALDLHTSNKLFGDTRNPWDLARTPGGSSGGDSAAVASRCAGFGIGTDYGGSIRWPAHCTGLVSIRTTPGIVPGTGQLPFSLASPLSPPNSLSVQGQQQVISPIARTVDDLLVLLRTMAGPDGRDVYTFPFTIADPSAVDIATLRCAWFDGEGTTPVRADIVEAVANAATSLKDAGLTVVNQRPPGFESAEPIFAALRSADGVPDHLRLIGDRYADLTESMRSWIDSCVPFTVAEYRQLASQRDSLRADILSFMAEWPILLMPAASLPAFEVGTSRFNVDGTEIARMDVHVHCRPMSLLRLPVAVVPCGTSREGLPIGVQIVGRPFAEHEVLAVAAALERNFGAWCPKD</sequence>
<comment type="caution">
    <text evidence="2">The sequence shown here is derived from an EMBL/GenBank/DDBJ whole genome shotgun (WGS) entry which is preliminary data.</text>
</comment>
<organism evidence="2 3">
    <name type="scientific">Candidatus Nephthysia bennettiae</name>
    <dbReference type="NCBI Taxonomy" id="3127016"/>
    <lineage>
        <taxon>Bacteria</taxon>
        <taxon>Bacillati</taxon>
        <taxon>Candidatus Dormiibacterota</taxon>
        <taxon>Candidatus Dormibacteria</taxon>
        <taxon>Candidatus Dormibacterales</taxon>
        <taxon>Candidatus Dormibacteraceae</taxon>
        <taxon>Candidatus Nephthysia</taxon>
    </lineage>
</organism>
<feature type="domain" description="Amidase" evidence="1">
    <location>
        <begin position="27"/>
        <end position="461"/>
    </location>
</feature>
<dbReference type="InterPro" id="IPR036928">
    <property type="entry name" value="AS_sf"/>
</dbReference>
<dbReference type="AlphaFoldDB" id="A0A934KED4"/>
<dbReference type="PROSITE" id="PS00571">
    <property type="entry name" value="AMIDASES"/>
    <property type="match status" value="1"/>
</dbReference>
<evidence type="ECO:0000313" key="2">
    <source>
        <dbReference type="EMBL" id="MBJ7600615.1"/>
    </source>
</evidence>
<dbReference type="Pfam" id="PF01425">
    <property type="entry name" value="Amidase"/>
    <property type="match status" value="1"/>
</dbReference>
<evidence type="ECO:0000259" key="1">
    <source>
        <dbReference type="Pfam" id="PF01425"/>
    </source>
</evidence>
<reference evidence="2" key="1">
    <citation type="submission" date="2020-10" db="EMBL/GenBank/DDBJ databases">
        <title>Ca. Dormibacterota MAGs.</title>
        <authorList>
            <person name="Montgomery K."/>
        </authorList>
    </citation>
    <scope>NUCLEOTIDE SEQUENCE [LARGE SCALE GENOMIC DNA]</scope>
    <source>
        <strain evidence="2">SC8812_S17_10</strain>
    </source>
</reference>
<accession>A0A934KED4</accession>
<name>A0A934KED4_9BACT</name>